<protein>
    <recommendedName>
        <fullName evidence="6">Methionine synthase reductase</fullName>
        <ecNumber evidence="5">1.16.1.8</ecNumber>
    </recommendedName>
</protein>
<dbReference type="EC" id="1.16.1.8" evidence="5"/>
<feature type="region of interest" description="Disordered" evidence="7">
    <location>
        <begin position="448"/>
        <end position="478"/>
    </location>
</feature>
<gene>
    <name evidence="10" type="ORF">niasHT_025558</name>
</gene>
<evidence type="ECO:0000256" key="2">
    <source>
        <dbReference type="ARBA" id="ARBA00022630"/>
    </source>
</evidence>
<evidence type="ECO:0000313" key="11">
    <source>
        <dbReference type="Proteomes" id="UP001620626"/>
    </source>
</evidence>
<evidence type="ECO:0000256" key="6">
    <source>
        <dbReference type="ARBA" id="ARBA00040659"/>
    </source>
</evidence>
<proteinExistence type="predicted"/>
<feature type="compositionally biased region" description="Low complexity" evidence="7">
    <location>
        <begin position="448"/>
        <end position="465"/>
    </location>
</feature>
<evidence type="ECO:0000256" key="4">
    <source>
        <dbReference type="ARBA" id="ARBA00023002"/>
    </source>
</evidence>
<evidence type="ECO:0000256" key="8">
    <source>
        <dbReference type="SAM" id="Phobius"/>
    </source>
</evidence>
<dbReference type="FunFam" id="1.20.990.10:FF:000007">
    <property type="entry name" value="Methionine synthase reductase"/>
    <property type="match status" value="1"/>
</dbReference>
<comment type="caution">
    <text evidence="10">The sequence shown here is derived from an EMBL/GenBank/DDBJ whole genome shotgun (WGS) entry which is preliminary data.</text>
</comment>
<evidence type="ECO:0000259" key="9">
    <source>
        <dbReference type="PROSITE" id="PS51384"/>
    </source>
</evidence>
<dbReference type="PRINTS" id="PR00371">
    <property type="entry name" value="FPNCR"/>
</dbReference>
<keyword evidence="4" id="KW-0560">Oxidoreductase</keyword>
<dbReference type="InterPro" id="IPR001709">
    <property type="entry name" value="Flavoprot_Pyr_Nucl_cyt_Rdtase"/>
</dbReference>
<keyword evidence="8" id="KW-1133">Transmembrane helix</keyword>
<dbReference type="SUPFAM" id="SSF52343">
    <property type="entry name" value="Ferredoxin reductase-like, C-terminal NADP-linked domain"/>
    <property type="match status" value="1"/>
</dbReference>
<accession>A0ABD2K977</accession>
<comment type="cofactor">
    <cofactor evidence="1">
        <name>FAD</name>
        <dbReference type="ChEBI" id="CHEBI:57692"/>
    </cofactor>
</comment>
<dbReference type="GO" id="GO:0030586">
    <property type="term" value="F:[methionine synthase] reductase (NADPH) activity"/>
    <property type="evidence" value="ECO:0007669"/>
    <property type="project" value="UniProtKB-EC"/>
</dbReference>
<evidence type="ECO:0000256" key="7">
    <source>
        <dbReference type="SAM" id="MobiDB-lite"/>
    </source>
</evidence>
<evidence type="ECO:0000256" key="1">
    <source>
        <dbReference type="ARBA" id="ARBA00001974"/>
    </source>
</evidence>
<name>A0ABD2K977_9BILA</name>
<dbReference type="SUPFAM" id="SSF63380">
    <property type="entry name" value="Riboflavin synthase domain-like"/>
    <property type="match status" value="1"/>
</dbReference>
<feature type="domain" description="FAD-binding FR-type" evidence="9">
    <location>
        <begin position="60"/>
        <end position="334"/>
    </location>
</feature>
<keyword evidence="3" id="KW-0274">FAD</keyword>
<dbReference type="Pfam" id="PF00667">
    <property type="entry name" value="FAD_binding_1"/>
    <property type="match status" value="1"/>
</dbReference>
<reference evidence="10 11" key="1">
    <citation type="submission" date="2024-10" db="EMBL/GenBank/DDBJ databases">
        <authorList>
            <person name="Kim D."/>
        </authorList>
    </citation>
    <scope>NUCLEOTIDE SEQUENCE [LARGE SCALE GENOMIC DNA]</scope>
    <source>
        <strain evidence="10">BH-2024</strain>
    </source>
</reference>
<dbReference type="PANTHER" id="PTHR19384">
    <property type="entry name" value="NITRIC OXIDE SYNTHASE-RELATED"/>
    <property type="match status" value="1"/>
</dbReference>
<dbReference type="Proteomes" id="UP001620626">
    <property type="component" value="Unassembled WGS sequence"/>
</dbReference>
<evidence type="ECO:0000256" key="5">
    <source>
        <dbReference type="ARBA" id="ARBA00039088"/>
    </source>
</evidence>
<dbReference type="EMBL" id="JBICBT010000818">
    <property type="protein sequence ID" value="KAL3099114.1"/>
    <property type="molecule type" value="Genomic_DNA"/>
</dbReference>
<keyword evidence="2" id="KW-0285">Flavoprotein</keyword>
<dbReference type="InterPro" id="IPR023173">
    <property type="entry name" value="NADPH_Cyt_P450_Rdtase_alpha"/>
</dbReference>
<dbReference type="Gene3D" id="2.40.30.10">
    <property type="entry name" value="Translation factors"/>
    <property type="match status" value="1"/>
</dbReference>
<feature type="compositionally biased region" description="Polar residues" evidence="7">
    <location>
        <begin position="466"/>
        <end position="475"/>
    </location>
</feature>
<dbReference type="Gene3D" id="1.20.990.10">
    <property type="entry name" value="NADPH-cytochrome p450 Reductase, Chain A, domain 3"/>
    <property type="match status" value="1"/>
</dbReference>
<dbReference type="InterPro" id="IPR003097">
    <property type="entry name" value="CysJ-like_FAD-binding"/>
</dbReference>
<evidence type="ECO:0000313" key="10">
    <source>
        <dbReference type="EMBL" id="KAL3099114.1"/>
    </source>
</evidence>
<evidence type="ECO:0000256" key="3">
    <source>
        <dbReference type="ARBA" id="ARBA00022827"/>
    </source>
</evidence>
<dbReference type="InterPro" id="IPR017927">
    <property type="entry name" value="FAD-bd_FR_type"/>
</dbReference>
<keyword evidence="11" id="KW-1185">Reference proteome</keyword>
<dbReference type="PROSITE" id="PS51384">
    <property type="entry name" value="FAD_FR"/>
    <property type="match status" value="1"/>
</dbReference>
<keyword evidence="8" id="KW-0472">Membrane</keyword>
<keyword evidence="8" id="KW-0812">Transmembrane</keyword>
<feature type="transmembrane region" description="Helical" evidence="8">
    <location>
        <begin position="359"/>
        <end position="382"/>
    </location>
</feature>
<organism evidence="10 11">
    <name type="scientific">Heterodera trifolii</name>
    <dbReference type="NCBI Taxonomy" id="157864"/>
    <lineage>
        <taxon>Eukaryota</taxon>
        <taxon>Metazoa</taxon>
        <taxon>Ecdysozoa</taxon>
        <taxon>Nematoda</taxon>
        <taxon>Chromadorea</taxon>
        <taxon>Rhabditida</taxon>
        <taxon>Tylenchina</taxon>
        <taxon>Tylenchomorpha</taxon>
        <taxon>Tylenchoidea</taxon>
        <taxon>Heteroderidae</taxon>
        <taxon>Heteroderinae</taxon>
        <taxon>Heterodera</taxon>
    </lineage>
</organism>
<dbReference type="InterPro" id="IPR017938">
    <property type="entry name" value="Riboflavin_synthase-like_b-brl"/>
</dbReference>
<sequence>MGHDVPSLKIGAKNLGQVTELSVPTITQPLLSIRIVDNDHEKFSPNTLWQCGAPIPTAFGPLLRTRVVRNECVTRTDTGRIGKAKWELELALPDQEDADQQQQQRVLLENCDAGDSFNVLFENPEQEVDFVLKRLGFCAETADTEHTLELHKVPENNGKFAHFPFRCSPRQLIAQFIDIRRAPSRLALRVFADHAHEPAERRRLLELCSAQGATEFTKFVRQPNISLVELLCTFPSLTPPLTCLIECLPRLLPRHYTLCCYLSAQPRQQLRFRFVYSVLQMPPSVIIDECAEFEGQKQQQQIRYGACTQWLLQQRPGQTVQIIQKEPSKFRFLPPFFVHSPASVPSSGSTMVDQSDHALLLLNMPLMMVGPGTGVAPFIAFLQKIRHFMQQMDGDGAHCGRVKRVLFYASSNLDDEFLFRYHAQIDQMVADGVLSELVLCESRPTDADAAAKATAGPPPAGTTGDNETPPQSQRQQCHRPQRVYDALRQRSAEVAHFLMPTDNEAEEGGLFYACGDVKNMSRELWACLSDILQREKGFSPVEAIHLLKKLREKERLIEDVWS</sequence>
<dbReference type="PANTHER" id="PTHR19384:SF84">
    <property type="entry name" value="METHIONINE SYNTHASE REDUCTASE"/>
    <property type="match status" value="1"/>
</dbReference>
<dbReference type="Gene3D" id="3.40.50.80">
    <property type="entry name" value="Nucleotide-binding domain of ferredoxin-NADP reductase (FNR) module"/>
    <property type="match status" value="1"/>
</dbReference>
<dbReference type="AlphaFoldDB" id="A0ABD2K977"/>
<dbReference type="InterPro" id="IPR039261">
    <property type="entry name" value="FNR_nucleotide-bd"/>
</dbReference>